<dbReference type="PROSITE" id="PS50043">
    <property type="entry name" value="HTH_LUXR_2"/>
    <property type="match status" value="1"/>
</dbReference>
<dbReference type="SUPFAM" id="SSF46894">
    <property type="entry name" value="C-terminal effector domain of the bipartite response regulators"/>
    <property type="match status" value="1"/>
</dbReference>
<dbReference type="InterPro" id="IPR039420">
    <property type="entry name" value="WalR-like"/>
</dbReference>
<dbReference type="EMBL" id="BAABHO010000009">
    <property type="protein sequence ID" value="GAA4783071.1"/>
    <property type="molecule type" value="Genomic_DNA"/>
</dbReference>
<sequence>MRAAVRVSAGMQPHDYERALGVLERCAAIDSVEGLQEELLEALASAYGCVHTAFFRTDVFTRTHADPAPVMTGRIPRIIDEYRDRWFADDVMFTPASLDRIRRAGVSALSQLEPRRVPPAARAYVDRFVFRSGLRSVCALDLDLPGGQRGVVGIFGETPDHLTAADLRGLAIVVRQLSAVSARLPARVARSAATVGDLSPRLAEIADLVGRGLSNAAIARATGLTLDTVKKYISQVLDRTGCRNRTELALLVAGR</sequence>
<evidence type="ECO:0000313" key="4">
    <source>
        <dbReference type="Proteomes" id="UP001500928"/>
    </source>
</evidence>
<reference evidence="4" key="1">
    <citation type="journal article" date="2019" name="Int. J. Syst. Evol. Microbiol.">
        <title>The Global Catalogue of Microorganisms (GCM) 10K type strain sequencing project: providing services to taxonomists for standard genome sequencing and annotation.</title>
        <authorList>
            <consortium name="The Broad Institute Genomics Platform"/>
            <consortium name="The Broad Institute Genome Sequencing Center for Infectious Disease"/>
            <person name="Wu L."/>
            <person name="Ma J."/>
        </authorList>
    </citation>
    <scope>NUCLEOTIDE SEQUENCE [LARGE SCALE GENOMIC DNA]</scope>
    <source>
        <strain evidence="4">JCM 17979</strain>
    </source>
</reference>
<dbReference type="PANTHER" id="PTHR43214:SF43">
    <property type="entry name" value="TWO-COMPONENT RESPONSE REGULATOR"/>
    <property type="match status" value="1"/>
</dbReference>
<protein>
    <recommendedName>
        <fullName evidence="2">HTH luxR-type domain-containing protein</fullName>
    </recommendedName>
</protein>
<proteinExistence type="predicted"/>
<dbReference type="Gene3D" id="1.10.10.10">
    <property type="entry name" value="Winged helix-like DNA-binding domain superfamily/Winged helix DNA-binding domain"/>
    <property type="match status" value="1"/>
</dbReference>
<organism evidence="3 4">
    <name type="scientific">Actinomycetospora chlora</name>
    <dbReference type="NCBI Taxonomy" id="663608"/>
    <lineage>
        <taxon>Bacteria</taxon>
        <taxon>Bacillati</taxon>
        <taxon>Actinomycetota</taxon>
        <taxon>Actinomycetes</taxon>
        <taxon>Pseudonocardiales</taxon>
        <taxon>Pseudonocardiaceae</taxon>
        <taxon>Actinomycetospora</taxon>
    </lineage>
</organism>
<dbReference type="Pfam" id="PF00196">
    <property type="entry name" value="GerE"/>
    <property type="match status" value="1"/>
</dbReference>
<dbReference type="CDD" id="cd06170">
    <property type="entry name" value="LuxR_C_like"/>
    <property type="match status" value="1"/>
</dbReference>
<accession>A0ABP9ALD9</accession>
<dbReference type="RefSeq" id="WP_345412671.1">
    <property type="nucleotide sequence ID" value="NZ_BAABHO010000009.1"/>
</dbReference>
<evidence type="ECO:0000259" key="2">
    <source>
        <dbReference type="PROSITE" id="PS50043"/>
    </source>
</evidence>
<feature type="domain" description="HTH luxR-type" evidence="2">
    <location>
        <begin position="191"/>
        <end position="255"/>
    </location>
</feature>
<gene>
    <name evidence="3" type="ORF">GCM10023200_15640</name>
</gene>
<keyword evidence="4" id="KW-1185">Reference proteome</keyword>
<comment type="caution">
    <text evidence="3">The sequence shown here is derived from an EMBL/GenBank/DDBJ whole genome shotgun (WGS) entry which is preliminary data.</text>
</comment>
<dbReference type="InterPro" id="IPR036388">
    <property type="entry name" value="WH-like_DNA-bd_sf"/>
</dbReference>
<dbReference type="InterPro" id="IPR016032">
    <property type="entry name" value="Sig_transdc_resp-reg_C-effctor"/>
</dbReference>
<name>A0ABP9ALD9_9PSEU</name>
<keyword evidence="1" id="KW-0238">DNA-binding</keyword>
<evidence type="ECO:0000313" key="3">
    <source>
        <dbReference type="EMBL" id="GAA4783071.1"/>
    </source>
</evidence>
<dbReference type="Proteomes" id="UP001500928">
    <property type="component" value="Unassembled WGS sequence"/>
</dbReference>
<dbReference type="InterPro" id="IPR000792">
    <property type="entry name" value="Tscrpt_reg_LuxR_C"/>
</dbReference>
<dbReference type="SMART" id="SM00421">
    <property type="entry name" value="HTH_LUXR"/>
    <property type="match status" value="1"/>
</dbReference>
<dbReference type="PANTHER" id="PTHR43214">
    <property type="entry name" value="TWO-COMPONENT RESPONSE REGULATOR"/>
    <property type="match status" value="1"/>
</dbReference>
<evidence type="ECO:0000256" key="1">
    <source>
        <dbReference type="ARBA" id="ARBA00023125"/>
    </source>
</evidence>